<reference evidence="1" key="1">
    <citation type="submission" date="2021-01" db="EMBL/GenBank/DDBJ databases">
        <title>Whole genome shotgun sequence of Sphaerimonospora thailandensis NBRC 107569.</title>
        <authorList>
            <person name="Komaki H."/>
            <person name="Tamura T."/>
        </authorList>
    </citation>
    <scope>NUCLEOTIDE SEQUENCE</scope>
    <source>
        <strain evidence="1">NBRC 107569</strain>
    </source>
</reference>
<accession>A0A8J3W2J2</accession>
<protein>
    <recommendedName>
        <fullName evidence="3">DUF2797 domain-containing protein</fullName>
    </recommendedName>
</protein>
<proteinExistence type="predicted"/>
<comment type="caution">
    <text evidence="1">The sequence shown here is derived from an EMBL/GenBank/DDBJ whole genome shotgun (WGS) entry which is preliminary data.</text>
</comment>
<dbReference type="Proteomes" id="UP000610966">
    <property type="component" value="Unassembled WGS sequence"/>
</dbReference>
<keyword evidence="2" id="KW-1185">Reference proteome</keyword>
<evidence type="ECO:0008006" key="3">
    <source>
        <dbReference type="Google" id="ProtNLM"/>
    </source>
</evidence>
<sequence length="309" mass="34051">MTMPVPLPEVGEFVCHGVTWATGDPWLLLAPLPRGPLAYADIMHQRLGFRVADAGRWCTGRYQFADIVHVEALACPDRAPAEQNGQCWRCASQDDFRFAHQFHQGGHAPQALIRYMAQPHWLYLATFADGATKVGTAAEPRKRSRLDEQGALFATYLTKSPDGRAVRHLEDALARRLQLPQTIRAAAKLQAQADLTDLAAARATHEQHVTQAADALSDMNAPLVLEAWAPPAEGDRLRTADSERALYPHDLREGEHGFTPISCVGSQVLAVLNRDEEMHYILDLGVLTGRRITLGPFSSPRAAVQTPLF</sequence>
<dbReference type="AlphaFoldDB" id="A0A8J3W2J2"/>
<gene>
    <name evidence="1" type="ORF">Mth01_55780</name>
</gene>
<name>A0A8J3W2J2_9ACTN</name>
<organism evidence="1 2">
    <name type="scientific">Sphaerimonospora thailandensis</name>
    <dbReference type="NCBI Taxonomy" id="795644"/>
    <lineage>
        <taxon>Bacteria</taxon>
        <taxon>Bacillati</taxon>
        <taxon>Actinomycetota</taxon>
        <taxon>Actinomycetes</taxon>
        <taxon>Streptosporangiales</taxon>
        <taxon>Streptosporangiaceae</taxon>
        <taxon>Sphaerimonospora</taxon>
    </lineage>
</organism>
<dbReference type="Pfam" id="PF10977">
    <property type="entry name" value="DUF2797"/>
    <property type="match status" value="1"/>
</dbReference>
<evidence type="ECO:0000313" key="2">
    <source>
        <dbReference type="Proteomes" id="UP000610966"/>
    </source>
</evidence>
<dbReference type="EMBL" id="BOOG01000083">
    <property type="protein sequence ID" value="GIH73325.1"/>
    <property type="molecule type" value="Genomic_DNA"/>
</dbReference>
<dbReference type="InterPro" id="IPR021246">
    <property type="entry name" value="DUF2797"/>
</dbReference>
<evidence type="ECO:0000313" key="1">
    <source>
        <dbReference type="EMBL" id="GIH73325.1"/>
    </source>
</evidence>